<dbReference type="EC" id="3.1.1.74" evidence="3 12"/>
<dbReference type="PANTHER" id="PTHR48250">
    <property type="entry name" value="CUTINASE 2-RELATED"/>
    <property type="match status" value="1"/>
</dbReference>
<feature type="active site" description="Nucleophile" evidence="10">
    <location>
        <position position="169"/>
    </location>
</feature>
<dbReference type="Gene3D" id="3.40.50.1820">
    <property type="entry name" value="alpha/beta hydrolase"/>
    <property type="match status" value="1"/>
</dbReference>
<comment type="similarity">
    <text evidence="2 12">Belongs to the cutinase family.</text>
</comment>
<dbReference type="GO" id="GO:0016052">
    <property type="term" value="P:carbohydrate catabolic process"/>
    <property type="evidence" value="ECO:0007669"/>
    <property type="project" value="TreeGrafter"/>
</dbReference>
<evidence type="ECO:0000256" key="7">
    <source>
        <dbReference type="ARBA" id="ARBA00022801"/>
    </source>
</evidence>
<evidence type="ECO:0000256" key="9">
    <source>
        <dbReference type="ARBA" id="ARBA00034045"/>
    </source>
</evidence>
<evidence type="ECO:0000256" key="11">
    <source>
        <dbReference type="PIRSR" id="PIRSR611150-2"/>
    </source>
</evidence>
<keyword evidence="14" id="KW-1185">Reference proteome</keyword>
<keyword evidence="7 12" id="KW-0378">Hydrolase</keyword>
<dbReference type="PROSITE" id="PS00155">
    <property type="entry name" value="CUTINASE_1"/>
    <property type="match status" value="1"/>
</dbReference>
<evidence type="ECO:0000313" key="14">
    <source>
        <dbReference type="Proteomes" id="UP001163105"/>
    </source>
</evidence>
<dbReference type="EMBL" id="JAQHRD010000007">
    <property type="protein sequence ID" value="KAJ6438782.1"/>
    <property type="molecule type" value="Genomic_DNA"/>
</dbReference>
<feature type="active site" description="Proton donor/acceptor" evidence="10">
    <location>
        <position position="234"/>
    </location>
</feature>
<evidence type="ECO:0000256" key="6">
    <source>
        <dbReference type="ARBA" id="ARBA00022729"/>
    </source>
</evidence>
<organism evidence="13 14">
    <name type="scientific">Purpureocillium lavendulum</name>
    <dbReference type="NCBI Taxonomy" id="1247861"/>
    <lineage>
        <taxon>Eukaryota</taxon>
        <taxon>Fungi</taxon>
        <taxon>Dikarya</taxon>
        <taxon>Ascomycota</taxon>
        <taxon>Pezizomycotina</taxon>
        <taxon>Sordariomycetes</taxon>
        <taxon>Hypocreomycetidae</taxon>
        <taxon>Hypocreales</taxon>
        <taxon>Ophiocordycipitaceae</taxon>
        <taxon>Purpureocillium</taxon>
    </lineage>
</organism>
<reference evidence="13" key="1">
    <citation type="submission" date="2023-01" db="EMBL/GenBank/DDBJ databases">
        <title>The growth and conidiation of Purpureocillium lavendulum are regulated by nitrogen source and histone H3K14 acetylation.</title>
        <authorList>
            <person name="Tang P."/>
            <person name="Han J."/>
            <person name="Zhang C."/>
            <person name="Tang P."/>
            <person name="Qi F."/>
            <person name="Zhang K."/>
            <person name="Liang L."/>
        </authorList>
    </citation>
    <scope>NUCLEOTIDE SEQUENCE</scope>
    <source>
        <strain evidence="13">YMF1.00683</strain>
    </source>
</reference>
<feature type="signal peptide" evidence="12">
    <location>
        <begin position="1"/>
        <end position="19"/>
    </location>
</feature>
<sequence>MMRFTQLLSFFLVAHRGLALPATPSTSTLEERDWPDVTKFLAKVAAVFPVNVAVKDICGALTAGEQLLSVLFGIPSSENDPCGDVTVLFARGTCDPGNVGVLTGPWFFKALGEKLQASGRSLGVQGFAYPASVDGYLTGSPGNGQKFANAIRSVATKCPKTKLVLGGYSQGGMVVHDAASNLSADVMSRVSAVVIFGDPYSSRPVDNIDSSRVRIICHQGDNICENGPIILLPHLTYAADAGSAADFVVSKV</sequence>
<accession>A0AB34FJZ7</accession>
<dbReference type="InterPro" id="IPR000675">
    <property type="entry name" value="Cutinase/axe"/>
</dbReference>
<dbReference type="SUPFAM" id="SSF53474">
    <property type="entry name" value="alpha/beta-Hydrolases"/>
    <property type="match status" value="1"/>
</dbReference>
<evidence type="ECO:0000256" key="8">
    <source>
        <dbReference type="ARBA" id="ARBA00023157"/>
    </source>
</evidence>
<dbReference type="Pfam" id="PF01083">
    <property type="entry name" value="Cutinase"/>
    <property type="match status" value="1"/>
</dbReference>
<comment type="catalytic activity">
    <reaction evidence="9 12">
        <text>cutin + H2O = cutin monomers.</text>
        <dbReference type="EC" id="3.1.1.74"/>
    </reaction>
</comment>
<evidence type="ECO:0000256" key="3">
    <source>
        <dbReference type="ARBA" id="ARBA00013095"/>
    </source>
</evidence>
<evidence type="ECO:0000256" key="10">
    <source>
        <dbReference type="PIRSR" id="PIRSR611150-1"/>
    </source>
</evidence>
<dbReference type="GO" id="GO:0005576">
    <property type="term" value="C:extracellular region"/>
    <property type="evidence" value="ECO:0007669"/>
    <property type="project" value="UniProtKB-SubCell"/>
</dbReference>
<evidence type="ECO:0000256" key="5">
    <source>
        <dbReference type="ARBA" id="ARBA00022525"/>
    </source>
</evidence>
<dbReference type="PRINTS" id="PR00129">
    <property type="entry name" value="CUTINASE"/>
</dbReference>
<protein>
    <recommendedName>
        <fullName evidence="3 12">Cutinase</fullName>
        <ecNumber evidence="3 12">3.1.1.74</ecNumber>
    </recommendedName>
</protein>
<dbReference type="Proteomes" id="UP001163105">
    <property type="component" value="Unassembled WGS sequence"/>
</dbReference>
<keyword evidence="8 11" id="KW-1015">Disulfide bond</keyword>
<dbReference type="GO" id="GO:0050525">
    <property type="term" value="F:cutinase activity"/>
    <property type="evidence" value="ECO:0007669"/>
    <property type="project" value="UniProtKB-UniRule"/>
</dbReference>
<dbReference type="PANTHER" id="PTHR48250:SF1">
    <property type="entry name" value="CUTINASE"/>
    <property type="match status" value="1"/>
</dbReference>
<gene>
    <name evidence="13" type="ORF">O9K51_08183</name>
</gene>
<dbReference type="SMART" id="SM01110">
    <property type="entry name" value="Cutinase"/>
    <property type="match status" value="1"/>
</dbReference>
<comment type="caution">
    <text evidence="13">The sequence shown here is derived from an EMBL/GenBank/DDBJ whole genome shotgun (WGS) entry which is preliminary data.</text>
</comment>
<keyword evidence="6 12" id="KW-0732">Signal</keyword>
<evidence type="ECO:0000256" key="1">
    <source>
        <dbReference type="ARBA" id="ARBA00004613"/>
    </source>
</evidence>
<evidence type="ECO:0000256" key="4">
    <source>
        <dbReference type="ARBA" id="ARBA00022487"/>
    </source>
</evidence>
<evidence type="ECO:0000256" key="2">
    <source>
        <dbReference type="ARBA" id="ARBA00007534"/>
    </source>
</evidence>
<feature type="active site" evidence="10">
    <location>
        <position position="221"/>
    </location>
</feature>
<dbReference type="InterPro" id="IPR043580">
    <property type="entry name" value="CUTINASE_1"/>
</dbReference>
<dbReference type="InterPro" id="IPR029058">
    <property type="entry name" value="AB_hydrolase_fold"/>
</dbReference>
<dbReference type="InterPro" id="IPR011150">
    <property type="entry name" value="Cutinase_monf"/>
</dbReference>
<name>A0AB34FJZ7_9HYPO</name>
<comment type="function">
    <text evidence="12">Catalyzes the hydrolysis of complex carboxylic polyesters found in the cell wall of plants. Degrades cutin, a macromolecule that forms the structure of the plant cuticle.</text>
</comment>
<comment type="subcellular location">
    <subcellularLocation>
        <location evidence="1 12">Secreted</location>
    </subcellularLocation>
</comment>
<feature type="disulfide bond" evidence="11">
    <location>
        <begin position="82"/>
        <end position="158"/>
    </location>
</feature>
<evidence type="ECO:0000313" key="13">
    <source>
        <dbReference type="EMBL" id="KAJ6438782.1"/>
    </source>
</evidence>
<dbReference type="AlphaFoldDB" id="A0AB34FJZ7"/>
<proteinExistence type="inferred from homology"/>
<feature type="chain" id="PRO_5044046313" description="Cutinase" evidence="12">
    <location>
        <begin position="20"/>
        <end position="252"/>
    </location>
</feature>
<evidence type="ECO:0000256" key="12">
    <source>
        <dbReference type="RuleBase" id="RU361263"/>
    </source>
</evidence>
<keyword evidence="4 12" id="KW-0719">Serine esterase</keyword>
<keyword evidence="5 12" id="KW-0964">Secreted</keyword>
<feature type="disulfide bond" evidence="11">
    <location>
        <begin position="217"/>
        <end position="224"/>
    </location>
</feature>